<evidence type="ECO:0000313" key="2">
    <source>
        <dbReference type="EMBL" id="MDI7922923.1"/>
    </source>
</evidence>
<organism evidence="2 3">
    <name type="scientific">Ferirhizobium litorale</name>
    <dbReference type="NCBI Taxonomy" id="2927786"/>
    <lineage>
        <taxon>Bacteria</taxon>
        <taxon>Pseudomonadati</taxon>
        <taxon>Pseudomonadota</taxon>
        <taxon>Alphaproteobacteria</taxon>
        <taxon>Hyphomicrobiales</taxon>
        <taxon>Rhizobiaceae</taxon>
        <taxon>Ferirhizobium</taxon>
    </lineage>
</organism>
<evidence type="ECO:0000256" key="1">
    <source>
        <dbReference type="SAM" id="MobiDB-lite"/>
    </source>
</evidence>
<dbReference type="InterPro" id="IPR019632">
    <property type="entry name" value="DUF2497"/>
</dbReference>
<protein>
    <submittedName>
        <fullName evidence="2">DUF2497 domain-containing protein</fullName>
    </submittedName>
</protein>
<evidence type="ECO:0000313" key="3">
    <source>
        <dbReference type="Proteomes" id="UP001161580"/>
    </source>
</evidence>
<sequence length="284" mass="30198">MAQPNAAREPSMEEILASIRRIIESNEPPTPAKLAPVAAVAPLEPEYQDDDSEIHLTVDDEIMAAELATAVNVGNPSEALPPVSRAEVDDKDRALSLADVAARVRAASERTASQLRQSEPALARPATRAESPVVTSRMAELRTTTPTAAAAKRVANDPGVASLEISSLAEQLSLDEEIAAIELDTSPVAGLPVAAGPESANRQPAALGERVTASLLSPEAGEQVSRSFGALAAAVDVKLSRPVDEIAEEMLRPMLQDWLDDNLPTLVERLVREEIERVARGPHR</sequence>
<accession>A0AAE3QGX5</accession>
<dbReference type="RefSeq" id="WP_311787672.1">
    <property type="nucleotide sequence ID" value="NZ_JALDYY010000010.1"/>
</dbReference>
<proteinExistence type="predicted"/>
<gene>
    <name evidence="2" type="ORF">MRS75_12620</name>
</gene>
<dbReference type="Pfam" id="PF10691">
    <property type="entry name" value="DUF2497"/>
    <property type="match status" value="1"/>
</dbReference>
<dbReference type="AlphaFoldDB" id="A0AAE3QGX5"/>
<dbReference type="EMBL" id="JALDYZ010000006">
    <property type="protein sequence ID" value="MDI7922923.1"/>
    <property type="molecule type" value="Genomic_DNA"/>
</dbReference>
<name>A0AAE3QGX5_9HYPH</name>
<reference evidence="2" key="1">
    <citation type="submission" date="2022-03" db="EMBL/GenBank/DDBJ databases">
        <title>Fererhizobium litorale gen. nov., sp. nov., isolated from sandy sediments of the Sea of Japan seashore.</title>
        <authorList>
            <person name="Romanenko L."/>
            <person name="Kurilenko V."/>
            <person name="Otstavnykh N."/>
            <person name="Svetashev V."/>
            <person name="Tekutyeva L."/>
            <person name="Isaeva M."/>
            <person name="Mikhailov V."/>
        </authorList>
    </citation>
    <scope>NUCLEOTIDE SEQUENCE</scope>
    <source>
        <strain evidence="2">KMM 9576</strain>
    </source>
</reference>
<dbReference type="Proteomes" id="UP001161580">
    <property type="component" value="Unassembled WGS sequence"/>
</dbReference>
<keyword evidence="3" id="KW-1185">Reference proteome</keyword>
<comment type="caution">
    <text evidence="2">The sequence shown here is derived from an EMBL/GenBank/DDBJ whole genome shotgun (WGS) entry which is preliminary data.</text>
</comment>
<feature type="region of interest" description="Disordered" evidence="1">
    <location>
        <begin position="108"/>
        <end position="139"/>
    </location>
</feature>